<dbReference type="Proteomes" id="UP000279799">
    <property type="component" value="Chromosome"/>
</dbReference>
<organism evidence="1 2">
    <name type="scientific">Actinobacillus delphinicola</name>
    <dbReference type="NCBI Taxonomy" id="51161"/>
    <lineage>
        <taxon>Bacteria</taxon>
        <taxon>Pseudomonadati</taxon>
        <taxon>Pseudomonadota</taxon>
        <taxon>Gammaproteobacteria</taxon>
        <taxon>Pasteurellales</taxon>
        <taxon>Pasteurellaceae</taxon>
        <taxon>Actinobacillus</taxon>
    </lineage>
</organism>
<dbReference type="EMBL" id="LR134510">
    <property type="protein sequence ID" value="VEJ08756.1"/>
    <property type="molecule type" value="Genomic_DNA"/>
</dbReference>
<evidence type="ECO:0000313" key="1">
    <source>
        <dbReference type="EMBL" id="VEJ08756.1"/>
    </source>
</evidence>
<protein>
    <submittedName>
        <fullName evidence="1">Uncharacterized protein</fullName>
    </submittedName>
</protein>
<dbReference type="AlphaFoldDB" id="A0A448TS70"/>
<dbReference type="KEGG" id="adp:NCTC12871_00171"/>
<sequence>MSFYKLLFVSAGLLCVIPTGSAFTLSLPFLKKEAQDLGYTLPKPYGFNFSYMHMQQGIAIDSIGFQGIQLTKQQFTQMGIPAIFQKPLQSNLQKIIDSQLNLFPENGKQKSNVFVFRADAWVLPFLNLYVMGGKMTGMSSSSVTFQSAPIPLKGIPILSQKFGGYYAKGRLDNFKLNLKGNLYGGGAIIAGGYKHIFSVIDFNYTKSKLSIIDGTIKTFVMSPRIGYDFQQALPLRVWIGGMYQDVEENLSGDLAKLGLPNTMSMTLYDKNNQVAKHLNIGKLVKNGQLTIPAPTIGKFHVKQHLIAKWNTLLGFQYQINPNLGLIVEGGFGRRKSILANLDIRF</sequence>
<accession>A0A448TS70</accession>
<keyword evidence="2" id="KW-1185">Reference proteome</keyword>
<reference evidence="1 2" key="1">
    <citation type="submission" date="2018-12" db="EMBL/GenBank/DDBJ databases">
        <authorList>
            <consortium name="Pathogen Informatics"/>
        </authorList>
    </citation>
    <scope>NUCLEOTIDE SEQUENCE [LARGE SCALE GENOMIC DNA]</scope>
    <source>
        <strain evidence="1 2">NCTC12871</strain>
    </source>
</reference>
<evidence type="ECO:0000313" key="2">
    <source>
        <dbReference type="Proteomes" id="UP000279799"/>
    </source>
</evidence>
<name>A0A448TS70_9PAST</name>
<dbReference type="RefSeq" id="WP_197721287.1">
    <property type="nucleotide sequence ID" value="NZ_LR134510.1"/>
</dbReference>
<proteinExistence type="predicted"/>
<gene>
    <name evidence="1" type="ORF">NCTC12871_00171</name>
</gene>